<keyword evidence="4 7" id="KW-1133">Transmembrane helix</keyword>
<feature type="transmembrane region" description="Helical" evidence="7">
    <location>
        <begin position="259"/>
        <end position="278"/>
    </location>
</feature>
<proteinExistence type="inferred from homology"/>
<dbReference type="Proteomes" id="UP001141806">
    <property type="component" value="Unassembled WGS sequence"/>
</dbReference>
<feature type="region of interest" description="Disordered" evidence="6">
    <location>
        <begin position="50"/>
        <end position="71"/>
    </location>
</feature>
<organism evidence="8 9">
    <name type="scientific">Protea cynaroides</name>
    <dbReference type="NCBI Taxonomy" id="273540"/>
    <lineage>
        <taxon>Eukaryota</taxon>
        <taxon>Viridiplantae</taxon>
        <taxon>Streptophyta</taxon>
        <taxon>Embryophyta</taxon>
        <taxon>Tracheophyta</taxon>
        <taxon>Spermatophyta</taxon>
        <taxon>Magnoliopsida</taxon>
        <taxon>Proteales</taxon>
        <taxon>Proteaceae</taxon>
        <taxon>Protea</taxon>
    </lineage>
</organism>
<gene>
    <name evidence="8" type="ORF">NE237_021903</name>
</gene>
<evidence type="ECO:0000256" key="4">
    <source>
        <dbReference type="ARBA" id="ARBA00022989"/>
    </source>
</evidence>
<comment type="similarity">
    <text evidence="2">Belongs to the plant DMP1 protein family.</text>
</comment>
<feature type="compositionally biased region" description="Pro residues" evidence="6">
    <location>
        <begin position="60"/>
        <end position="71"/>
    </location>
</feature>
<name>A0A9Q0H9D8_9MAGN</name>
<dbReference type="EMBL" id="JAMYWD010000009">
    <property type="protein sequence ID" value="KAJ4961993.1"/>
    <property type="molecule type" value="Genomic_DNA"/>
</dbReference>
<evidence type="ECO:0000256" key="5">
    <source>
        <dbReference type="ARBA" id="ARBA00023136"/>
    </source>
</evidence>
<dbReference type="GO" id="GO:0005737">
    <property type="term" value="C:cytoplasm"/>
    <property type="evidence" value="ECO:0007669"/>
    <property type="project" value="UniProtKB-ARBA"/>
</dbReference>
<dbReference type="OrthoDB" id="1922799at2759"/>
<accession>A0A9Q0H9D8</accession>
<feature type="transmembrane region" description="Helical" evidence="7">
    <location>
        <begin position="159"/>
        <end position="180"/>
    </location>
</feature>
<evidence type="ECO:0000313" key="9">
    <source>
        <dbReference type="Proteomes" id="UP001141806"/>
    </source>
</evidence>
<reference evidence="8" key="1">
    <citation type="journal article" date="2023" name="Plant J.">
        <title>The genome of the king protea, Protea cynaroides.</title>
        <authorList>
            <person name="Chang J."/>
            <person name="Duong T.A."/>
            <person name="Schoeman C."/>
            <person name="Ma X."/>
            <person name="Roodt D."/>
            <person name="Barker N."/>
            <person name="Li Z."/>
            <person name="Van de Peer Y."/>
            <person name="Mizrachi E."/>
        </authorList>
    </citation>
    <scope>NUCLEOTIDE SEQUENCE</scope>
    <source>
        <tissue evidence="8">Young leaves</tissue>
    </source>
</reference>
<feature type="transmembrane region" description="Helical" evidence="7">
    <location>
        <begin position="219"/>
        <end position="239"/>
    </location>
</feature>
<dbReference type="GO" id="GO:0016020">
    <property type="term" value="C:membrane"/>
    <property type="evidence" value="ECO:0007669"/>
    <property type="project" value="UniProtKB-SubCell"/>
</dbReference>
<dbReference type="PANTHER" id="PTHR31621">
    <property type="entry name" value="PROTEIN DMP3"/>
    <property type="match status" value="1"/>
</dbReference>
<evidence type="ECO:0000256" key="2">
    <source>
        <dbReference type="ARBA" id="ARBA00008707"/>
    </source>
</evidence>
<evidence type="ECO:0000256" key="6">
    <source>
        <dbReference type="SAM" id="MobiDB-lite"/>
    </source>
</evidence>
<evidence type="ECO:0000256" key="7">
    <source>
        <dbReference type="SAM" id="Phobius"/>
    </source>
</evidence>
<evidence type="ECO:0000256" key="3">
    <source>
        <dbReference type="ARBA" id="ARBA00022692"/>
    </source>
</evidence>
<dbReference type="InterPro" id="IPR007770">
    <property type="entry name" value="DMP"/>
</dbReference>
<keyword evidence="5 7" id="KW-0472">Membrane</keyword>
<dbReference type="AlphaFoldDB" id="A0A9Q0H9D8"/>
<evidence type="ECO:0000313" key="8">
    <source>
        <dbReference type="EMBL" id="KAJ4961993.1"/>
    </source>
</evidence>
<comment type="subcellular location">
    <subcellularLocation>
        <location evidence="1">Membrane</location>
        <topology evidence="1">Multi-pass membrane protein</topology>
    </subcellularLocation>
</comment>
<keyword evidence="9" id="KW-1185">Reference proteome</keyword>
<protein>
    <submittedName>
        <fullName evidence="8">Uncharacterized protein</fullName>
    </submittedName>
</protein>
<keyword evidence="3 7" id="KW-0812">Transmembrane</keyword>
<feature type="transmembrane region" description="Helical" evidence="7">
    <location>
        <begin position="130"/>
        <end position="147"/>
    </location>
</feature>
<dbReference type="PANTHER" id="PTHR31621:SF11">
    <property type="entry name" value="PROTEIN DMP8-RELATED"/>
    <property type="match status" value="1"/>
</dbReference>
<dbReference type="GO" id="GO:0010256">
    <property type="term" value="P:endomembrane system organization"/>
    <property type="evidence" value="ECO:0007669"/>
    <property type="project" value="TreeGrafter"/>
</dbReference>
<comment type="caution">
    <text evidence="8">The sequence shown here is derived from an EMBL/GenBank/DDBJ whole genome shotgun (WGS) entry which is preliminary data.</text>
</comment>
<sequence>MDYQTEAGAIKTPLMPPQEQPIIPSFTADGTSITADATGITIHFGTAAAPQDQIHDQSQSPPPQPIMNNIPSPPLPNVEIKFPRLQELQPSINPPEELVAGAVAETGTGVSKQTHLMAMSVQKTLSKTSILVNFLPTGTLLAFEMLLPSVSGNGKCNDVSTFMIGSILALCATTCCFFHFTDSYREGQKIYYGFVTFKGLMVFKAGVGVEYIDQPRLRVSITDFIHAAMSAMVFVAIAFSDKRVTNCLFPGHANDLDEIMQTFPLMVGIVCSGLFLIFPNTRYGIGCMPA</sequence>
<dbReference type="Pfam" id="PF05078">
    <property type="entry name" value="DUF679"/>
    <property type="match status" value="1"/>
</dbReference>
<evidence type="ECO:0000256" key="1">
    <source>
        <dbReference type="ARBA" id="ARBA00004141"/>
    </source>
</evidence>